<evidence type="ECO:0000313" key="2">
    <source>
        <dbReference type="Ensembl" id="ENSCGRP00001009553.1"/>
    </source>
</evidence>
<organism evidence="2 3">
    <name type="scientific">Cricetulus griseus</name>
    <name type="common">Chinese hamster</name>
    <name type="synonym">Cricetulus barabensis griseus</name>
    <dbReference type="NCBI Taxonomy" id="10029"/>
    <lineage>
        <taxon>Eukaryota</taxon>
        <taxon>Metazoa</taxon>
        <taxon>Chordata</taxon>
        <taxon>Craniata</taxon>
        <taxon>Vertebrata</taxon>
        <taxon>Euteleostomi</taxon>
        <taxon>Mammalia</taxon>
        <taxon>Eutheria</taxon>
        <taxon>Euarchontoglires</taxon>
        <taxon>Glires</taxon>
        <taxon>Rodentia</taxon>
        <taxon>Myomorpha</taxon>
        <taxon>Muroidea</taxon>
        <taxon>Cricetidae</taxon>
        <taxon>Cricetinae</taxon>
        <taxon>Cricetulus</taxon>
    </lineage>
</organism>
<sequence>RGAARAPRPAAPLAGWSGIAPTPAAPGSAPCCAYLAAATVCRALGAGSVPAGVRLPPGSGRRGSAVGSGRAQGCPSNWPPLAREKPLPVPPSPPEAQCPLLQIERLELCSLPAL</sequence>
<dbReference type="Proteomes" id="UP000694386">
    <property type="component" value="Unplaced"/>
</dbReference>
<protein>
    <submittedName>
        <fullName evidence="2">Uncharacterized protein</fullName>
    </submittedName>
</protein>
<evidence type="ECO:0000313" key="3">
    <source>
        <dbReference type="Proteomes" id="UP000694386"/>
    </source>
</evidence>
<reference evidence="2" key="1">
    <citation type="submission" date="2025-08" db="UniProtKB">
        <authorList>
            <consortium name="Ensembl"/>
        </authorList>
    </citation>
    <scope>IDENTIFICATION</scope>
</reference>
<name>A0A8C2LTS8_CRIGR</name>
<dbReference type="AlphaFoldDB" id="A0A8C2LTS8"/>
<dbReference type="Ensembl" id="ENSCGRT00001013770.1">
    <property type="protein sequence ID" value="ENSCGRP00001009553.1"/>
    <property type="gene ID" value="ENSCGRG00001011651.1"/>
</dbReference>
<evidence type="ECO:0000256" key="1">
    <source>
        <dbReference type="SAM" id="MobiDB-lite"/>
    </source>
</evidence>
<accession>A0A8C2LTS8</accession>
<proteinExistence type="predicted"/>
<feature type="compositionally biased region" description="Low complexity" evidence="1">
    <location>
        <begin position="58"/>
        <end position="73"/>
    </location>
</feature>
<reference evidence="2" key="2">
    <citation type="submission" date="2025-09" db="UniProtKB">
        <authorList>
            <consortium name="Ensembl"/>
        </authorList>
    </citation>
    <scope>IDENTIFICATION</scope>
</reference>
<feature type="region of interest" description="Disordered" evidence="1">
    <location>
        <begin position="52"/>
        <end position="93"/>
    </location>
</feature>